<feature type="compositionally biased region" description="Low complexity" evidence="1">
    <location>
        <begin position="527"/>
        <end position="537"/>
    </location>
</feature>
<feature type="compositionally biased region" description="Basic residues" evidence="1">
    <location>
        <begin position="313"/>
        <end position="323"/>
    </location>
</feature>
<evidence type="ECO:0000313" key="3">
    <source>
        <dbReference type="Proteomes" id="UP000807342"/>
    </source>
</evidence>
<dbReference type="Gene3D" id="3.30.200.20">
    <property type="entry name" value="Phosphorylase Kinase, domain 1"/>
    <property type="match status" value="1"/>
</dbReference>
<dbReference type="AlphaFoldDB" id="A0A9P5XE46"/>
<proteinExistence type="predicted"/>
<feature type="compositionally biased region" description="Low complexity" evidence="1">
    <location>
        <begin position="65"/>
        <end position="75"/>
    </location>
</feature>
<organism evidence="2 3">
    <name type="scientific">Macrolepiota fuliginosa MF-IS2</name>
    <dbReference type="NCBI Taxonomy" id="1400762"/>
    <lineage>
        <taxon>Eukaryota</taxon>
        <taxon>Fungi</taxon>
        <taxon>Dikarya</taxon>
        <taxon>Basidiomycota</taxon>
        <taxon>Agaricomycotina</taxon>
        <taxon>Agaricomycetes</taxon>
        <taxon>Agaricomycetidae</taxon>
        <taxon>Agaricales</taxon>
        <taxon>Agaricineae</taxon>
        <taxon>Agaricaceae</taxon>
        <taxon>Macrolepiota</taxon>
    </lineage>
</organism>
<feature type="region of interest" description="Disordered" evidence="1">
    <location>
        <begin position="499"/>
        <end position="563"/>
    </location>
</feature>
<dbReference type="OrthoDB" id="4062651at2759"/>
<protein>
    <submittedName>
        <fullName evidence="2">Uncharacterized protein</fullName>
    </submittedName>
</protein>
<feature type="region of interest" description="Disordered" evidence="1">
    <location>
        <begin position="1"/>
        <end position="454"/>
    </location>
</feature>
<keyword evidence="3" id="KW-1185">Reference proteome</keyword>
<dbReference type="Proteomes" id="UP000807342">
    <property type="component" value="Unassembled WGS sequence"/>
</dbReference>
<feature type="compositionally biased region" description="Low complexity" evidence="1">
    <location>
        <begin position="49"/>
        <end position="58"/>
    </location>
</feature>
<feature type="compositionally biased region" description="Acidic residues" evidence="1">
    <location>
        <begin position="402"/>
        <end position="454"/>
    </location>
</feature>
<feature type="compositionally biased region" description="Basic and acidic residues" evidence="1">
    <location>
        <begin position="7"/>
        <end position="18"/>
    </location>
</feature>
<feature type="compositionally biased region" description="Basic and acidic residues" evidence="1">
    <location>
        <begin position="542"/>
        <end position="563"/>
    </location>
</feature>
<gene>
    <name evidence="2" type="ORF">P691DRAFT_87251</name>
</gene>
<feature type="compositionally biased region" description="Polar residues" evidence="1">
    <location>
        <begin position="88"/>
        <end position="100"/>
    </location>
</feature>
<feature type="compositionally biased region" description="Basic and acidic residues" evidence="1">
    <location>
        <begin position="138"/>
        <end position="152"/>
    </location>
</feature>
<evidence type="ECO:0000313" key="2">
    <source>
        <dbReference type="EMBL" id="KAF9447875.1"/>
    </source>
</evidence>
<feature type="compositionally biased region" description="Acidic residues" evidence="1">
    <location>
        <begin position="246"/>
        <end position="296"/>
    </location>
</feature>
<evidence type="ECO:0000256" key="1">
    <source>
        <dbReference type="SAM" id="MobiDB-lite"/>
    </source>
</evidence>
<feature type="compositionally biased region" description="Basic and acidic residues" evidence="1">
    <location>
        <begin position="114"/>
        <end position="124"/>
    </location>
</feature>
<comment type="caution">
    <text evidence="2">The sequence shown here is derived from an EMBL/GenBank/DDBJ whole genome shotgun (WGS) entry which is preliminary data.</text>
</comment>
<sequence length="637" mass="70842">MMRRRVTLHDLSKLDGRVPKGRSMSMGNLANHDAMNLGHGRSERHSAGTRGESSGSSTSKKRTSNRSSPTSSTTNQPPPTTRLRTRKVSATSSVPNTTPTSASSKSCKGKGKSKQVEFSRDVVDQPKSPPSKRRLRERAREREREARARLLEEESDLTDVEEVGQSIRAARVGTNLPQISPRRLRSKDKEAGKGKGKVSGVNTVKERRNRKSVDIEETVDDAGDRRKRVAPVRKTNPEIQSLKEEDNSDEQEGEDEDDEDELSDEEEMEEEEEEAQEEEEGEEHTDEDPQEEEVDELVSSASATPPMSQCRRTPLRKRLRPRTRNGSAAPDDGDIEDEGEEDEEGAKETEEAGESGEETESGEEVENGEEDPEGEEDAEGSEDEATIAVEPRKLRSGKVVGDEEDVEMETVEEDIGEEDSETGEEEEAEELEIASEIDVDAEGETDEDEIMEEEVDLTIATAKTLVRLRRDDLIRLCETRDLEPVGTKPQLAEALLHWRDRQAHSSPSSTGTVRPPSTRKRGRKKATSSATTATTTTPVLLRPEHLHDDEPRTPVPDQEKEAEQELELDLESLGLEDREIPPEKLTKLEKIGSGGFKDVFIGKFKGRRVAISEFRGTLSTSELFACLARMRSLNTLA</sequence>
<reference evidence="2" key="1">
    <citation type="submission" date="2020-11" db="EMBL/GenBank/DDBJ databases">
        <authorList>
            <consortium name="DOE Joint Genome Institute"/>
            <person name="Ahrendt S."/>
            <person name="Riley R."/>
            <person name="Andreopoulos W."/>
            <person name="Labutti K."/>
            <person name="Pangilinan J."/>
            <person name="Ruiz-Duenas F.J."/>
            <person name="Barrasa J.M."/>
            <person name="Sanchez-Garcia M."/>
            <person name="Camarero S."/>
            <person name="Miyauchi S."/>
            <person name="Serrano A."/>
            <person name="Linde D."/>
            <person name="Babiker R."/>
            <person name="Drula E."/>
            <person name="Ayuso-Fernandez I."/>
            <person name="Pacheco R."/>
            <person name="Padilla G."/>
            <person name="Ferreira P."/>
            <person name="Barriuso J."/>
            <person name="Kellner H."/>
            <person name="Castanera R."/>
            <person name="Alfaro M."/>
            <person name="Ramirez L."/>
            <person name="Pisabarro A.G."/>
            <person name="Kuo A."/>
            <person name="Tritt A."/>
            <person name="Lipzen A."/>
            <person name="He G."/>
            <person name="Yan M."/>
            <person name="Ng V."/>
            <person name="Cullen D."/>
            <person name="Martin F."/>
            <person name="Rosso M.-N."/>
            <person name="Henrissat B."/>
            <person name="Hibbett D."/>
            <person name="Martinez A.T."/>
            <person name="Grigoriev I.V."/>
        </authorList>
    </citation>
    <scope>NUCLEOTIDE SEQUENCE</scope>
    <source>
        <strain evidence="2">MF-IS2</strain>
    </source>
</reference>
<dbReference type="EMBL" id="MU151182">
    <property type="protein sequence ID" value="KAF9447875.1"/>
    <property type="molecule type" value="Genomic_DNA"/>
</dbReference>
<feature type="compositionally biased region" description="Acidic residues" evidence="1">
    <location>
        <begin position="153"/>
        <end position="162"/>
    </location>
</feature>
<feature type="compositionally biased region" description="Acidic residues" evidence="1">
    <location>
        <begin position="331"/>
        <end position="385"/>
    </location>
</feature>
<name>A0A9P5XE46_9AGAR</name>
<feature type="compositionally biased region" description="Basic residues" evidence="1">
    <location>
        <begin position="517"/>
        <end position="526"/>
    </location>
</feature>
<accession>A0A9P5XE46</accession>